<feature type="non-terminal residue" evidence="1">
    <location>
        <position position="1"/>
    </location>
</feature>
<sequence>EEKETKLVYKRNFYKADYAKVNNYFAGELCRQLPKDMTLCTLEKILQRTIYNCFPLTNCRVNHKKPWVDKTLFREIDKKGDYGTNMLQTKLQITTALTEYRMTLFSEDSGKQKKTMNRVLSNWETKDSIATSTKLLVVVPHKFF</sequence>
<comment type="caution">
    <text evidence="1">The sequence shown here is derived from an EMBL/GenBank/DDBJ whole genome shotgun (WGS) entry which is preliminary data.</text>
</comment>
<organism evidence="1 2">
    <name type="scientific">Cryptolaemus montrouzieri</name>
    <dbReference type="NCBI Taxonomy" id="559131"/>
    <lineage>
        <taxon>Eukaryota</taxon>
        <taxon>Metazoa</taxon>
        <taxon>Ecdysozoa</taxon>
        <taxon>Arthropoda</taxon>
        <taxon>Hexapoda</taxon>
        <taxon>Insecta</taxon>
        <taxon>Pterygota</taxon>
        <taxon>Neoptera</taxon>
        <taxon>Endopterygota</taxon>
        <taxon>Coleoptera</taxon>
        <taxon>Polyphaga</taxon>
        <taxon>Cucujiformia</taxon>
        <taxon>Coccinelloidea</taxon>
        <taxon>Coccinellidae</taxon>
        <taxon>Scymninae</taxon>
        <taxon>Scymnini</taxon>
        <taxon>Cryptolaemus</taxon>
    </lineage>
</organism>
<proteinExistence type="predicted"/>
<gene>
    <name evidence="1" type="ORF">HHI36_005571</name>
</gene>
<dbReference type="AlphaFoldDB" id="A0ABD2NVI7"/>
<name>A0ABD2NVI7_9CUCU</name>
<dbReference type="EMBL" id="JABFTP020000144">
    <property type="protein sequence ID" value="KAL3282386.1"/>
    <property type="molecule type" value="Genomic_DNA"/>
</dbReference>
<accession>A0ABD2NVI7</accession>
<dbReference type="Proteomes" id="UP001516400">
    <property type="component" value="Unassembled WGS sequence"/>
</dbReference>
<keyword evidence="2" id="KW-1185">Reference proteome</keyword>
<evidence type="ECO:0000313" key="1">
    <source>
        <dbReference type="EMBL" id="KAL3282386.1"/>
    </source>
</evidence>
<protein>
    <submittedName>
        <fullName evidence="1">Uncharacterized protein</fullName>
    </submittedName>
</protein>
<evidence type="ECO:0000313" key="2">
    <source>
        <dbReference type="Proteomes" id="UP001516400"/>
    </source>
</evidence>
<reference evidence="1 2" key="1">
    <citation type="journal article" date="2021" name="BMC Biol.">
        <title>Horizontally acquired antibacterial genes associated with adaptive radiation of ladybird beetles.</title>
        <authorList>
            <person name="Li H.S."/>
            <person name="Tang X.F."/>
            <person name="Huang Y.H."/>
            <person name="Xu Z.Y."/>
            <person name="Chen M.L."/>
            <person name="Du X.Y."/>
            <person name="Qiu B.Y."/>
            <person name="Chen P.T."/>
            <person name="Zhang W."/>
            <person name="Slipinski A."/>
            <person name="Escalona H.E."/>
            <person name="Waterhouse R.M."/>
            <person name="Zwick A."/>
            <person name="Pang H."/>
        </authorList>
    </citation>
    <scope>NUCLEOTIDE SEQUENCE [LARGE SCALE GENOMIC DNA]</scope>
    <source>
        <strain evidence="1">SYSU2018</strain>
    </source>
</reference>